<keyword evidence="2" id="KW-1185">Reference proteome</keyword>
<organism evidence="1 2">
    <name type="scientific">Morus notabilis</name>
    <dbReference type="NCBI Taxonomy" id="981085"/>
    <lineage>
        <taxon>Eukaryota</taxon>
        <taxon>Viridiplantae</taxon>
        <taxon>Streptophyta</taxon>
        <taxon>Embryophyta</taxon>
        <taxon>Tracheophyta</taxon>
        <taxon>Spermatophyta</taxon>
        <taxon>Magnoliopsida</taxon>
        <taxon>eudicotyledons</taxon>
        <taxon>Gunneridae</taxon>
        <taxon>Pentapetalae</taxon>
        <taxon>rosids</taxon>
        <taxon>fabids</taxon>
        <taxon>Rosales</taxon>
        <taxon>Moraceae</taxon>
        <taxon>Moreae</taxon>
        <taxon>Morus</taxon>
    </lineage>
</organism>
<proteinExistence type="predicted"/>
<accession>W9R6P6</accession>
<dbReference type="EMBL" id="KE344648">
    <property type="protein sequence ID" value="EXB74607.1"/>
    <property type="molecule type" value="Genomic_DNA"/>
</dbReference>
<name>W9R6P6_9ROSA</name>
<sequence>MNKVKSLACNNGSKFPAVPSSSVPSYSLLYSPMHFTKVKNQPVKQQFQTKRLETAVLRPPQFFRW</sequence>
<reference evidence="2" key="1">
    <citation type="submission" date="2013-01" db="EMBL/GenBank/DDBJ databases">
        <title>Draft Genome Sequence of a Mulberry Tree, Morus notabilis C.K. Schneid.</title>
        <authorList>
            <person name="He N."/>
            <person name="Zhao S."/>
        </authorList>
    </citation>
    <scope>NUCLEOTIDE SEQUENCE</scope>
</reference>
<dbReference type="Proteomes" id="UP000030645">
    <property type="component" value="Unassembled WGS sequence"/>
</dbReference>
<gene>
    <name evidence="1" type="ORF">L484_026304</name>
</gene>
<evidence type="ECO:0000313" key="1">
    <source>
        <dbReference type="EMBL" id="EXB74607.1"/>
    </source>
</evidence>
<evidence type="ECO:0000313" key="2">
    <source>
        <dbReference type="Proteomes" id="UP000030645"/>
    </source>
</evidence>
<protein>
    <submittedName>
        <fullName evidence="1">Uncharacterized protein</fullName>
    </submittedName>
</protein>
<dbReference type="AlphaFoldDB" id="W9R6P6"/>